<keyword evidence="1" id="KW-1133">Transmembrane helix</keyword>
<proteinExistence type="predicted"/>
<accession>A0A0V1GCJ7</accession>
<dbReference type="AlphaFoldDB" id="A0A0V1GCJ7"/>
<reference evidence="2 3" key="1">
    <citation type="submission" date="2015-01" db="EMBL/GenBank/DDBJ databases">
        <title>Evolution of Trichinella species and genotypes.</title>
        <authorList>
            <person name="Korhonen P.K."/>
            <person name="Edoardo P."/>
            <person name="Giuseppe L.R."/>
            <person name="Gasser R.B."/>
        </authorList>
    </citation>
    <scope>NUCLEOTIDE SEQUENCE [LARGE SCALE GENOMIC DNA]</scope>
    <source>
        <strain evidence="2">ISS1029</strain>
    </source>
</reference>
<sequence length="36" mass="3967">MYRDIIDGLKAAEKSEAFITVLEGILLVLSSIILKC</sequence>
<organism evidence="2 3">
    <name type="scientific">Trichinella zimbabwensis</name>
    <dbReference type="NCBI Taxonomy" id="268475"/>
    <lineage>
        <taxon>Eukaryota</taxon>
        <taxon>Metazoa</taxon>
        <taxon>Ecdysozoa</taxon>
        <taxon>Nematoda</taxon>
        <taxon>Enoplea</taxon>
        <taxon>Dorylaimia</taxon>
        <taxon>Trichinellida</taxon>
        <taxon>Trichinellidae</taxon>
        <taxon>Trichinella</taxon>
    </lineage>
</organism>
<dbReference type="EMBL" id="JYDP01003223">
    <property type="protein sequence ID" value="KRY96001.1"/>
    <property type="molecule type" value="Genomic_DNA"/>
</dbReference>
<keyword evidence="1" id="KW-0812">Transmembrane</keyword>
<evidence type="ECO:0000256" key="1">
    <source>
        <dbReference type="SAM" id="Phobius"/>
    </source>
</evidence>
<gene>
    <name evidence="2" type="ORF">T11_9668</name>
</gene>
<protein>
    <submittedName>
        <fullName evidence="2">Uncharacterized protein</fullName>
    </submittedName>
</protein>
<evidence type="ECO:0000313" key="2">
    <source>
        <dbReference type="EMBL" id="KRY96001.1"/>
    </source>
</evidence>
<dbReference type="Proteomes" id="UP000055024">
    <property type="component" value="Unassembled WGS sequence"/>
</dbReference>
<keyword evidence="3" id="KW-1185">Reference proteome</keyword>
<feature type="transmembrane region" description="Helical" evidence="1">
    <location>
        <begin position="17"/>
        <end position="34"/>
    </location>
</feature>
<comment type="caution">
    <text evidence="2">The sequence shown here is derived from an EMBL/GenBank/DDBJ whole genome shotgun (WGS) entry which is preliminary data.</text>
</comment>
<evidence type="ECO:0000313" key="3">
    <source>
        <dbReference type="Proteomes" id="UP000055024"/>
    </source>
</evidence>
<name>A0A0V1GCJ7_9BILA</name>
<keyword evidence="1" id="KW-0472">Membrane</keyword>